<name>A0A4V1IJV5_METBY</name>
<gene>
    <name evidence="1" type="ORF">EQU24_11105</name>
</gene>
<accession>A0A4V1IJV5</accession>
<dbReference type="OrthoDB" id="9986066at2"/>
<proteinExistence type="predicted"/>
<reference evidence="2" key="1">
    <citation type="journal article" date="2019" name="J. Bacteriol.">
        <title>A Mutagenic Screen Identifies a TonB-Dependent Receptor Required for the Lanthanide Metal Switch in the Type I Methanotroph 'Methylotuvimicrobium buryatense' 5GB1C.</title>
        <authorList>
            <person name="Groom J.D."/>
            <person name="Ford S.M."/>
            <person name="Pesesky M.W."/>
            <person name="Lidstrom M.E."/>
        </authorList>
    </citation>
    <scope>NUCLEOTIDE SEQUENCE [LARGE SCALE GENOMIC DNA]</scope>
    <source>
        <strain evidence="2">5GB1C</strain>
    </source>
</reference>
<dbReference type="AlphaFoldDB" id="A0A4V1IJV5"/>
<dbReference type="EMBL" id="CP035467">
    <property type="protein sequence ID" value="QCW82725.1"/>
    <property type="molecule type" value="Genomic_DNA"/>
</dbReference>
<keyword evidence="2" id="KW-1185">Reference proteome</keyword>
<dbReference type="KEGG" id="mbur:EQU24_11105"/>
<dbReference type="Proteomes" id="UP000305881">
    <property type="component" value="Chromosome"/>
</dbReference>
<protein>
    <submittedName>
        <fullName evidence="1">Uncharacterized protein</fullName>
    </submittedName>
</protein>
<evidence type="ECO:0000313" key="1">
    <source>
        <dbReference type="EMBL" id="QCW82725.1"/>
    </source>
</evidence>
<organism evidence="1 2">
    <name type="scientific">Methylotuvimicrobium buryatense</name>
    <name type="common">Methylomicrobium buryatense</name>
    <dbReference type="NCBI Taxonomy" id="95641"/>
    <lineage>
        <taxon>Bacteria</taxon>
        <taxon>Pseudomonadati</taxon>
        <taxon>Pseudomonadota</taxon>
        <taxon>Gammaproteobacteria</taxon>
        <taxon>Methylococcales</taxon>
        <taxon>Methylococcaceae</taxon>
        <taxon>Methylotuvimicrobium</taxon>
    </lineage>
</organism>
<sequence length="60" mass="6695">MQILQEQKSALPPTPANRATKIYDQILNRQNLQTNSSKTATIPKIIASLNHIRASVVRPD</sequence>
<evidence type="ECO:0000313" key="2">
    <source>
        <dbReference type="Proteomes" id="UP000305881"/>
    </source>
</evidence>